<sequence>MMDANDGNGFGMESNASPVHGMGMAWEWQSQMSGNSCGAPTMQTAMDSLAWSSSTAVLRGDGAASSAAGGGSFLQPAVRGFEHFRIDSGGLVERAAAAAASTNHVSGNDDAPSAGAPAGDRSPDSKKRRSNEITGADHAIASNGLANSANETEYSKDANGEVIGPPAAATGRSKGKGVNDSGEQQKEGYIHVRARKGQATNSHSLAERVYTLRTNFEELFFLKQFTRQNSS</sequence>
<comment type="subcellular location">
    <subcellularLocation>
        <location evidence="1">Nucleus</location>
    </subcellularLocation>
</comment>
<evidence type="ECO:0000256" key="2">
    <source>
        <dbReference type="ARBA" id="ARBA00023242"/>
    </source>
</evidence>
<reference evidence="4" key="2">
    <citation type="submission" date="2021-02" db="EMBL/GenBank/DDBJ databases">
        <authorList>
            <person name="Kimball J.A."/>
            <person name="Haas M.W."/>
            <person name="Macchietto M."/>
            <person name="Kono T."/>
            <person name="Duquette J."/>
            <person name="Shao M."/>
        </authorList>
    </citation>
    <scope>NUCLEOTIDE SEQUENCE</scope>
    <source>
        <tissue evidence="4">Fresh leaf tissue</tissue>
    </source>
</reference>
<proteinExistence type="predicted"/>
<evidence type="ECO:0000256" key="3">
    <source>
        <dbReference type="SAM" id="MobiDB-lite"/>
    </source>
</evidence>
<evidence type="ECO:0000256" key="1">
    <source>
        <dbReference type="ARBA" id="ARBA00004123"/>
    </source>
</evidence>
<evidence type="ECO:0000313" key="4">
    <source>
        <dbReference type="EMBL" id="KAG8087323.1"/>
    </source>
</evidence>
<dbReference type="EMBL" id="JAAALK010000082">
    <property type="protein sequence ID" value="KAG8087323.1"/>
    <property type="molecule type" value="Genomic_DNA"/>
</dbReference>
<gene>
    <name evidence="4" type="ORF">GUJ93_ZPchr0010g8124</name>
</gene>
<dbReference type="PANTHER" id="PTHR12565">
    <property type="entry name" value="STEROL REGULATORY ELEMENT-BINDING PROTEIN"/>
    <property type="match status" value="1"/>
</dbReference>
<organism evidence="4 5">
    <name type="scientific">Zizania palustris</name>
    <name type="common">Northern wild rice</name>
    <dbReference type="NCBI Taxonomy" id="103762"/>
    <lineage>
        <taxon>Eukaryota</taxon>
        <taxon>Viridiplantae</taxon>
        <taxon>Streptophyta</taxon>
        <taxon>Embryophyta</taxon>
        <taxon>Tracheophyta</taxon>
        <taxon>Spermatophyta</taxon>
        <taxon>Magnoliopsida</taxon>
        <taxon>Liliopsida</taxon>
        <taxon>Poales</taxon>
        <taxon>Poaceae</taxon>
        <taxon>BOP clade</taxon>
        <taxon>Oryzoideae</taxon>
        <taxon>Oryzeae</taxon>
        <taxon>Zizaniinae</taxon>
        <taxon>Zizania</taxon>
    </lineage>
</organism>
<comment type="caution">
    <text evidence="4">The sequence shown here is derived from an EMBL/GenBank/DDBJ whole genome shotgun (WGS) entry which is preliminary data.</text>
</comment>
<dbReference type="InterPro" id="IPR024097">
    <property type="entry name" value="bHLH_ZIP_TF"/>
</dbReference>
<dbReference type="AlphaFoldDB" id="A0A8J5WAZ1"/>
<feature type="region of interest" description="Disordered" evidence="3">
    <location>
        <begin position="101"/>
        <end position="185"/>
    </location>
</feature>
<dbReference type="Proteomes" id="UP000729402">
    <property type="component" value="Unassembled WGS sequence"/>
</dbReference>
<accession>A0A8J5WAZ1</accession>
<feature type="compositionally biased region" description="Low complexity" evidence="3">
    <location>
        <begin position="109"/>
        <end position="120"/>
    </location>
</feature>
<dbReference type="OrthoDB" id="1749064at2759"/>
<reference evidence="4" key="1">
    <citation type="journal article" date="2021" name="bioRxiv">
        <title>Whole Genome Assembly and Annotation of Northern Wild Rice, Zizania palustris L., Supports a Whole Genome Duplication in the Zizania Genus.</title>
        <authorList>
            <person name="Haas M."/>
            <person name="Kono T."/>
            <person name="Macchietto M."/>
            <person name="Millas R."/>
            <person name="McGilp L."/>
            <person name="Shao M."/>
            <person name="Duquette J."/>
            <person name="Hirsch C.N."/>
            <person name="Kimball J."/>
        </authorList>
    </citation>
    <scope>NUCLEOTIDE SEQUENCE</scope>
    <source>
        <tissue evidence="4">Fresh leaf tissue</tissue>
    </source>
</reference>
<dbReference type="GO" id="GO:0005634">
    <property type="term" value="C:nucleus"/>
    <property type="evidence" value="ECO:0007669"/>
    <property type="project" value="UniProtKB-SubCell"/>
</dbReference>
<protein>
    <submittedName>
        <fullName evidence="4">Uncharacterized protein</fullName>
    </submittedName>
</protein>
<keyword evidence="5" id="KW-1185">Reference proteome</keyword>
<evidence type="ECO:0000313" key="5">
    <source>
        <dbReference type="Proteomes" id="UP000729402"/>
    </source>
</evidence>
<keyword evidence="2" id="KW-0539">Nucleus</keyword>
<name>A0A8J5WAZ1_ZIZPA</name>
<dbReference type="PANTHER" id="PTHR12565:SF184">
    <property type="entry name" value="BHLH TRANSCRIPTION FACTOR"/>
    <property type="match status" value="1"/>
</dbReference>
<dbReference type="GO" id="GO:0003700">
    <property type="term" value="F:DNA-binding transcription factor activity"/>
    <property type="evidence" value="ECO:0007669"/>
    <property type="project" value="TreeGrafter"/>
</dbReference>